<dbReference type="CDD" id="cd24163">
    <property type="entry name" value="RWDD2_C"/>
    <property type="match status" value="1"/>
</dbReference>
<dbReference type="InterPro" id="IPR010541">
    <property type="entry name" value="Prp3_C"/>
</dbReference>
<dbReference type="SUPFAM" id="SSF54495">
    <property type="entry name" value="UBC-like"/>
    <property type="match status" value="1"/>
</dbReference>
<evidence type="ECO:0000313" key="3">
    <source>
        <dbReference type="Proteomes" id="UP000722485"/>
    </source>
</evidence>
<dbReference type="AlphaFoldDB" id="A0A9P5H6S0"/>
<dbReference type="OrthoDB" id="432412at2759"/>
<reference evidence="2" key="1">
    <citation type="submission" date="2020-03" db="EMBL/GenBank/DDBJ databases">
        <title>Draft Genome Sequence of Cylindrodendrum hubeiense.</title>
        <authorList>
            <person name="Buettner E."/>
            <person name="Kellner H."/>
        </authorList>
    </citation>
    <scope>NUCLEOTIDE SEQUENCE</scope>
    <source>
        <strain evidence="2">IHI 201604</strain>
    </source>
</reference>
<dbReference type="InterPro" id="IPR059181">
    <property type="entry name" value="RWDD2A-B_C"/>
</dbReference>
<dbReference type="PIRSF" id="PIRSF038021">
    <property type="entry name" value="UCP038021_RWDD2"/>
    <property type="match status" value="1"/>
</dbReference>
<dbReference type="EMBL" id="JAANBB010000135">
    <property type="protein sequence ID" value="KAF7548921.1"/>
    <property type="molecule type" value="Genomic_DNA"/>
</dbReference>
<dbReference type="Pfam" id="PF06544">
    <property type="entry name" value="Prp3_C"/>
    <property type="match status" value="1"/>
</dbReference>
<comment type="caution">
    <text evidence="2">The sequence shown here is derived from an EMBL/GenBank/DDBJ whole genome shotgun (WGS) entry which is preliminary data.</text>
</comment>
<name>A0A9P5H6S0_9HYPO</name>
<feature type="domain" description="Small nuclear ribonucleoprotein Prp3 C-terminal" evidence="1">
    <location>
        <begin position="177"/>
        <end position="289"/>
    </location>
</feature>
<dbReference type="PANTHER" id="PTHR15955">
    <property type="entry name" value="RWD DOMAIN CONTAINING PROTEIN 2"/>
    <property type="match status" value="1"/>
</dbReference>
<keyword evidence="3" id="KW-1185">Reference proteome</keyword>
<sequence>MVTDERHNVLPKDVMELQLGQIDLLMAMYESDDAISIDGASSELLEALRDWCEGGNEAVPEFTQECITMLLSLDISDEDDSPPHGAKSLQLSLSVPLVYEGGDIPVVTTEPPPVKTRIQQPAWMSKGEVAWLTSEIPEGDILTVIEHVKEAALQHLEGLKQVESDLLNTDTSIVRVWFYFPSISTRSKRDDIIHYGPTYGLTGFLLAGKPGVLCLEGGSHAIDDFMKFIKTESWGDIPAGHKKVSERYRETGPEVARAFKNMQEITDLMGERRGVRQNRNDMKALETWLIESGLGEAFGKVIM</sequence>
<protein>
    <recommendedName>
        <fullName evidence="1">Small nuclear ribonucleoprotein Prp3 C-terminal domain-containing protein</fullName>
    </recommendedName>
</protein>
<dbReference type="InterPro" id="IPR016135">
    <property type="entry name" value="UBQ-conjugating_enzyme/RWD"/>
</dbReference>
<dbReference type="PANTHER" id="PTHR15955:SF10">
    <property type="entry name" value="DUF1115 DOMAIN PROTEIN (AFU_ORTHOLOGUE AFUA_5G14750)"/>
    <property type="match status" value="1"/>
</dbReference>
<organism evidence="2 3">
    <name type="scientific">Cylindrodendrum hubeiense</name>
    <dbReference type="NCBI Taxonomy" id="595255"/>
    <lineage>
        <taxon>Eukaryota</taxon>
        <taxon>Fungi</taxon>
        <taxon>Dikarya</taxon>
        <taxon>Ascomycota</taxon>
        <taxon>Pezizomycotina</taxon>
        <taxon>Sordariomycetes</taxon>
        <taxon>Hypocreomycetidae</taxon>
        <taxon>Hypocreales</taxon>
        <taxon>Nectriaceae</taxon>
        <taxon>Cylindrodendrum</taxon>
    </lineage>
</organism>
<evidence type="ECO:0000259" key="1">
    <source>
        <dbReference type="Pfam" id="PF06544"/>
    </source>
</evidence>
<evidence type="ECO:0000313" key="2">
    <source>
        <dbReference type="EMBL" id="KAF7548921.1"/>
    </source>
</evidence>
<gene>
    <name evidence="2" type="ORF">G7Z17_g6739</name>
</gene>
<proteinExistence type="predicted"/>
<dbReference type="InterPro" id="IPR017359">
    <property type="entry name" value="Phi-like"/>
</dbReference>
<accession>A0A9P5H6S0</accession>
<dbReference type="Gene3D" id="3.10.110.10">
    <property type="entry name" value="Ubiquitin Conjugating Enzyme"/>
    <property type="match status" value="1"/>
</dbReference>
<dbReference type="Proteomes" id="UP000722485">
    <property type="component" value="Unassembled WGS sequence"/>
</dbReference>